<keyword evidence="5 6" id="KW-0472">Membrane</keyword>
<organism evidence="8 9">
    <name type="scientific">Alkaliphilus serpentinus</name>
    <dbReference type="NCBI Taxonomy" id="1482731"/>
    <lineage>
        <taxon>Bacteria</taxon>
        <taxon>Bacillati</taxon>
        <taxon>Bacillota</taxon>
        <taxon>Clostridia</taxon>
        <taxon>Peptostreptococcales</taxon>
        <taxon>Natronincolaceae</taxon>
        <taxon>Alkaliphilus</taxon>
    </lineage>
</organism>
<dbReference type="InterPro" id="IPR020846">
    <property type="entry name" value="MFS_dom"/>
</dbReference>
<evidence type="ECO:0000256" key="2">
    <source>
        <dbReference type="ARBA" id="ARBA00022448"/>
    </source>
</evidence>
<feature type="transmembrane region" description="Helical" evidence="6">
    <location>
        <begin position="101"/>
        <end position="119"/>
    </location>
</feature>
<evidence type="ECO:0000256" key="5">
    <source>
        <dbReference type="ARBA" id="ARBA00023136"/>
    </source>
</evidence>
<dbReference type="SUPFAM" id="SSF103473">
    <property type="entry name" value="MFS general substrate transporter"/>
    <property type="match status" value="1"/>
</dbReference>
<evidence type="ECO:0000256" key="4">
    <source>
        <dbReference type="ARBA" id="ARBA00022989"/>
    </source>
</evidence>
<feature type="transmembrane region" description="Helical" evidence="6">
    <location>
        <begin position="166"/>
        <end position="184"/>
    </location>
</feature>
<evidence type="ECO:0000313" key="8">
    <source>
        <dbReference type="EMBL" id="KAB3530451.1"/>
    </source>
</evidence>
<feature type="transmembrane region" description="Helical" evidence="6">
    <location>
        <begin position="388"/>
        <end position="409"/>
    </location>
</feature>
<dbReference type="InterPro" id="IPR011701">
    <property type="entry name" value="MFS"/>
</dbReference>
<protein>
    <submittedName>
        <fullName evidence="8">MFS transporter</fullName>
    </submittedName>
</protein>
<dbReference type="GO" id="GO:0035435">
    <property type="term" value="P:phosphate ion transmembrane transport"/>
    <property type="evidence" value="ECO:0007669"/>
    <property type="project" value="TreeGrafter"/>
</dbReference>
<dbReference type="PANTHER" id="PTHR43826:SF3">
    <property type="entry name" value="GLUCOSE-6-PHOSPHATE EXCHANGER SLC37A4"/>
    <property type="match status" value="1"/>
</dbReference>
<feature type="transmembrane region" description="Helical" evidence="6">
    <location>
        <begin position="345"/>
        <end position="368"/>
    </location>
</feature>
<evidence type="ECO:0000256" key="3">
    <source>
        <dbReference type="ARBA" id="ARBA00022692"/>
    </source>
</evidence>
<keyword evidence="2" id="KW-0813">Transport</keyword>
<dbReference type="GO" id="GO:0005886">
    <property type="term" value="C:plasma membrane"/>
    <property type="evidence" value="ECO:0007669"/>
    <property type="project" value="UniProtKB-SubCell"/>
</dbReference>
<feature type="transmembrane region" description="Helical" evidence="6">
    <location>
        <begin position="140"/>
        <end position="160"/>
    </location>
</feature>
<evidence type="ECO:0000259" key="7">
    <source>
        <dbReference type="PROSITE" id="PS50850"/>
    </source>
</evidence>
<feature type="transmembrane region" description="Helical" evidence="6">
    <location>
        <begin position="12"/>
        <end position="32"/>
    </location>
</feature>
<feature type="transmembrane region" description="Helical" evidence="6">
    <location>
        <begin position="220"/>
        <end position="242"/>
    </location>
</feature>
<keyword evidence="4 6" id="KW-1133">Transmembrane helix</keyword>
<comment type="subcellular location">
    <subcellularLocation>
        <location evidence="1">Cell membrane</location>
        <topology evidence="1">Multi-pass membrane protein</topology>
    </subcellularLocation>
</comment>
<feature type="transmembrane region" description="Helical" evidence="6">
    <location>
        <begin position="254"/>
        <end position="273"/>
    </location>
</feature>
<keyword evidence="9" id="KW-1185">Reference proteome</keyword>
<name>A0A833HP70_9FIRM</name>
<dbReference type="GO" id="GO:0061513">
    <property type="term" value="F:glucose 6-phosphate:phosphate antiporter activity"/>
    <property type="evidence" value="ECO:0007669"/>
    <property type="project" value="TreeGrafter"/>
</dbReference>
<dbReference type="InterPro" id="IPR036259">
    <property type="entry name" value="MFS_trans_sf"/>
</dbReference>
<dbReference type="InterPro" id="IPR051337">
    <property type="entry name" value="OPA_Antiporter"/>
</dbReference>
<dbReference type="PANTHER" id="PTHR43826">
    <property type="entry name" value="GLUCOSE-6-PHOSPHATE EXCHANGER SLC37A4"/>
    <property type="match status" value="1"/>
</dbReference>
<dbReference type="RefSeq" id="WP_151865663.1">
    <property type="nucleotide sequence ID" value="NZ_WBZB01000018.1"/>
</dbReference>
<gene>
    <name evidence="8" type="ORF">F8153_06985</name>
</gene>
<comment type="caution">
    <text evidence="8">The sequence shown here is derived from an EMBL/GenBank/DDBJ whole genome shotgun (WGS) entry which is preliminary data.</text>
</comment>
<dbReference type="EMBL" id="WBZB01000018">
    <property type="protein sequence ID" value="KAB3530451.1"/>
    <property type="molecule type" value="Genomic_DNA"/>
</dbReference>
<dbReference type="OrthoDB" id="9773404at2"/>
<sequence>MDLSKRKWSIWTTLVIAFITVFFHRMAISVMADDLIRDLNLTGKTLGNLTSMNFYAYALMQIPVGIMVDTIGVRKISSLGMLITGIGSILFGFSSTISMAYIARFMVGLGTSVIIVSIIKVQTIWFRREQFSTLSGFTSLSGNLGALLATFPLAYLVMGVGWRKSFQLMGVMSLIMALAIWLIVKEKPDGEADKKKAFSFESITNGLKTVITNPYTWPPFAIMFLMVGSMTAILGLWGVPYLMHVYDMSKAQAAGNLSLVAIGFMLGGPMVGYLSDFLKGEIKRILFAATGLFTFIWAFIAMAGGKPNAVYLPIIFFMLGVTTICHILAFTNVKDVNPDSLTGSAAAIINVGEFVGGSLLSFLIGVFLDYGWGGTIQNGTRIYSVDQYQKVFIAIAIIGFFSMISTLLMKGKEKKVNIIHEEGSLTL</sequence>
<feature type="domain" description="Major facilitator superfamily (MFS) profile" evidence="7">
    <location>
        <begin position="10"/>
        <end position="414"/>
    </location>
</feature>
<dbReference type="Pfam" id="PF07690">
    <property type="entry name" value="MFS_1"/>
    <property type="match status" value="1"/>
</dbReference>
<dbReference type="PROSITE" id="PS50850">
    <property type="entry name" value="MFS"/>
    <property type="match status" value="1"/>
</dbReference>
<feature type="transmembrane region" description="Helical" evidence="6">
    <location>
        <begin position="285"/>
        <end position="304"/>
    </location>
</feature>
<evidence type="ECO:0000313" key="9">
    <source>
        <dbReference type="Proteomes" id="UP000465601"/>
    </source>
</evidence>
<proteinExistence type="predicted"/>
<evidence type="ECO:0000256" key="1">
    <source>
        <dbReference type="ARBA" id="ARBA00004651"/>
    </source>
</evidence>
<reference evidence="8 9" key="1">
    <citation type="submission" date="2019-10" db="EMBL/GenBank/DDBJ databases">
        <title>Alkaliphilus serpentinus sp. nov. and Alkaliphilus pronyensis sp. nov., two novel anaerobic alkaliphilic species isolated from the serpentinized-hosted hydrothermal field of the Prony Bay (New Caledonia).</title>
        <authorList>
            <person name="Postec A."/>
        </authorList>
    </citation>
    <scope>NUCLEOTIDE SEQUENCE [LARGE SCALE GENOMIC DNA]</scope>
    <source>
        <strain evidence="8 9">LacT</strain>
    </source>
</reference>
<dbReference type="Proteomes" id="UP000465601">
    <property type="component" value="Unassembled WGS sequence"/>
</dbReference>
<feature type="transmembrane region" description="Helical" evidence="6">
    <location>
        <begin position="310"/>
        <end position="333"/>
    </location>
</feature>
<feature type="transmembrane region" description="Helical" evidence="6">
    <location>
        <begin position="52"/>
        <end position="71"/>
    </location>
</feature>
<accession>A0A833HP70</accession>
<dbReference type="Gene3D" id="1.20.1250.20">
    <property type="entry name" value="MFS general substrate transporter like domains"/>
    <property type="match status" value="2"/>
</dbReference>
<feature type="transmembrane region" description="Helical" evidence="6">
    <location>
        <begin position="78"/>
        <end position="95"/>
    </location>
</feature>
<dbReference type="AlphaFoldDB" id="A0A833HP70"/>
<keyword evidence="3 6" id="KW-0812">Transmembrane</keyword>
<evidence type="ECO:0000256" key="6">
    <source>
        <dbReference type="SAM" id="Phobius"/>
    </source>
</evidence>